<proteinExistence type="predicted"/>
<sequence>MNAIAGVPVWYGLGKAATTSAIMGAVSFGIGSVASSAAASFIGKAALQAGMHAVSGGIMSALNTGNFGSGFLAAMISSVIASGVQALGTNFTGNGAMQDANRNYMTYNKFGNSYMKAAMVASGGISGGISSSIAGGKFMDGFKQGLITAGLNHVAHLTADGLGGPKATEVTDSFNANDKGTYVIVETDGLGHVYMKIDGEVFSYGRYNGSYSPSMGGYGPVGDGVMMKEGTSYLEHRIAENPSRIYKITGVNAKNISSYYNKLYNSGTPLKNGGRVINTYSLLGQNCSTTVWNSLKAGGFNLPFINDPKNYIKTFSPPYDSNERFLRTQELMIDSKF</sequence>
<evidence type="ECO:0008006" key="3">
    <source>
        <dbReference type="Google" id="ProtNLM"/>
    </source>
</evidence>
<organism evidence="1 2">
    <name type="scientific">Kaistella yananensis</name>
    <dbReference type="NCBI Taxonomy" id="2989820"/>
    <lineage>
        <taxon>Bacteria</taxon>
        <taxon>Pseudomonadati</taxon>
        <taxon>Bacteroidota</taxon>
        <taxon>Flavobacteriia</taxon>
        <taxon>Flavobacteriales</taxon>
        <taxon>Weeksellaceae</taxon>
        <taxon>Chryseobacterium group</taxon>
        <taxon>Kaistella</taxon>
    </lineage>
</organism>
<accession>A0ABT3JKH3</accession>
<dbReference type="Proteomes" id="UP001209107">
    <property type="component" value="Unassembled WGS sequence"/>
</dbReference>
<evidence type="ECO:0000313" key="2">
    <source>
        <dbReference type="Proteomes" id="UP001209107"/>
    </source>
</evidence>
<dbReference type="EMBL" id="JAPCHZ010000001">
    <property type="protein sequence ID" value="MCW4451211.1"/>
    <property type="molecule type" value="Genomic_DNA"/>
</dbReference>
<evidence type="ECO:0000313" key="1">
    <source>
        <dbReference type="EMBL" id="MCW4451211.1"/>
    </source>
</evidence>
<protein>
    <recommendedName>
        <fullName evidence="3">DUF4105 domain-containing protein</fullName>
    </recommendedName>
</protein>
<keyword evidence="2" id="KW-1185">Reference proteome</keyword>
<gene>
    <name evidence="1" type="ORF">OK344_03220</name>
</gene>
<name>A0ABT3JKH3_9FLAO</name>
<reference evidence="1 2" key="1">
    <citation type="submission" date="2022-10" db="EMBL/GenBank/DDBJ databases">
        <title>Kaistella sp. BT-6-1-3.</title>
        <authorList>
            <person name="Ai J."/>
            <person name="Deng Z."/>
        </authorList>
    </citation>
    <scope>NUCLEOTIDE SEQUENCE [LARGE SCALE GENOMIC DNA]</scope>
    <source>
        <strain evidence="1 2">BT6-1-3</strain>
    </source>
</reference>
<dbReference type="RefSeq" id="WP_265143417.1">
    <property type="nucleotide sequence ID" value="NZ_JAPCHZ010000001.1"/>
</dbReference>
<comment type="caution">
    <text evidence="1">The sequence shown here is derived from an EMBL/GenBank/DDBJ whole genome shotgun (WGS) entry which is preliminary data.</text>
</comment>